<reference evidence="3 4" key="1">
    <citation type="submission" date="2019-06" db="EMBL/GenBank/DDBJ databases">
        <authorList>
            <person name="Lee I."/>
            <person name="Jang G.I."/>
            <person name="Hwang C.Y."/>
        </authorList>
    </citation>
    <scope>NUCLEOTIDE SEQUENCE [LARGE SCALE GENOMIC DNA]</scope>
    <source>
        <strain evidence="3 4">PAMC 28131</strain>
    </source>
</reference>
<dbReference type="AlphaFoldDB" id="A0A501XUE5"/>
<feature type="region of interest" description="Disordered" evidence="1">
    <location>
        <begin position="187"/>
        <end position="206"/>
    </location>
</feature>
<comment type="caution">
    <text evidence="3">The sequence shown here is derived from an EMBL/GenBank/DDBJ whole genome shotgun (WGS) entry which is preliminary data.</text>
</comment>
<dbReference type="Proteomes" id="UP000319897">
    <property type="component" value="Unassembled WGS sequence"/>
</dbReference>
<name>A0A501XUE5_9SPHN</name>
<organism evidence="3 4">
    <name type="scientific">Sandaracinobacter neustonicus</name>
    <dbReference type="NCBI Taxonomy" id="1715348"/>
    <lineage>
        <taxon>Bacteria</taxon>
        <taxon>Pseudomonadati</taxon>
        <taxon>Pseudomonadota</taxon>
        <taxon>Alphaproteobacteria</taxon>
        <taxon>Sphingomonadales</taxon>
        <taxon>Sphingosinicellaceae</taxon>
        <taxon>Sandaracinobacter</taxon>
    </lineage>
</organism>
<keyword evidence="4" id="KW-1185">Reference proteome</keyword>
<feature type="transmembrane region" description="Helical" evidence="2">
    <location>
        <begin position="45"/>
        <end position="63"/>
    </location>
</feature>
<evidence type="ECO:0000313" key="4">
    <source>
        <dbReference type="Proteomes" id="UP000319897"/>
    </source>
</evidence>
<protein>
    <submittedName>
        <fullName evidence="3">Uncharacterized protein</fullName>
    </submittedName>
</protein>
<proteinExistence type="predicted"/>
<dbReference type="EMBL" id="VFSU01000011">
    <property type="protein sequence ID" value="TPE63744.1"/>
    <property type="molecule type" value="Genomic_DNA"/>
</dbReference>
<accession>A0A501XUE5</accession>
<evidence type="ECO:0000256" key="1">
    <source>
        <dbReference type="SAM" id="MobiDB-lite"/>
    </source>
</evidence>
<keyword evidence="2" id="KW-0472">Membrane</keyword>
<keyword evidence="2" id="KW-0812">Transmembrane</keyword>
<dbReference type="RefSeq" id="WP_140926799.1">
    <property type="nucleotide sequence ID" value="NZ_VFSU01000011.1"/>
</dbReference>
<keyword evidence="2" id="KW-1133">Transmembrane helix</keyword>
<evidence type="ECO:0000313" key="3">
    <source>
        <dbReference type="EMBL" id="TPE63744.1"/>
    </source>
</evidence>
<gene>
    <name evidence="3" type="ORF">FJQ54_02510</name>
</gene>
<feature type="compositionally biased region" description="Basic and acidic residues" evidence="1">
    <location>
        <begin position="187"/>
        <end position="196"/>
    </location>
</feature>
<sequence length="206" mass="22191">MAAGEAVGGEAGALAPARLNRKPSPPGEGEAILWQGRPRMLARKLWELAGFLLLLSLLTWAAVELIRPHLAGSQFAGQPVNPSLPLILSMVAGMVMIIALPVWLRSSARARAHYMLTNRRALVWLGGNVIAEAQLFGAEMEADASEVRFDAPHMLLSWRLKDEGADRLRFEQIADAPAVAALAEEHGARWLNRPEDPPAAPDSASG</sequence>
<evidence type="ECO:0000256" key="2">
    <source>
        <dbReference type="SAM" id="Phobius"/>
    </source>
</evidence>
<feature type="transmembrane region" description="Helical" evidence="2">
    <location>
        <begin position="83"/>
        <end position="104"/>
    </location>
</feature>